<feature type="signal peptide" evidence="2">
    <location>
        <begin position="1"/>
        <end position="19"/>
    </location>
</feature>
<evidence type="ECO:0000256" key="2">
    <source>
        <dbReference type="SAM" id="SignalP"/>
    </source>
</evidence>
<sequence>MKYCTALLTLLICSGSSLIITPPPQSRSTFVRGAISSFVGIVVASGGGIDPASAEESLLSQFGTDPKGITQQSKASNRDLGNGKVMVGKSEGSIDPNLRANYYYPTARKRYLPRIKKASDEISLVPDQIASGDWESVEKFSLKVADDAVLPMKLYTSSLGGQGLNLKVSYLTEMTKAAECFDKYNLKLAKATKKKDTEAAAEALGNMSVALTAYRTEGKLLGPDGGGDIPSVEDIRRSACRVQGRSFEQKVKERDERLKAGTAQVARK</sequence>
<keyword evidence="2" id="KW-0732">Signal</keyword>
<keyword evidence="4" id="KW-1185">Reference proteome</keyword>
<gene>
    <name evidence="3" type="ORF">TrCOL_g10886</name>
</gene>
<proteinExistence type="predicted"/>
<dbReference type="AlphaFoldDB" id="A0A9W7GAD9"/>
<evidence type="ECO:0000256" key="1">
    <source>
        <dbReference type="SAM" id="MobiDB-lite"/>
    </source>
</evidence>
<reference evidence="4" key="1">
    <citation type="journal article" date="2023" name="Commun. Biol.">
        <title>Genome analysis of Parmales, the sister group of diatoms, reveals the evolutionary specialization of diatoms from phago-mixotrophs to photoautotrophs.</title>
        <authorList>
            <person name="Ban H."/>
            <person name="Sato S."/>
            <person name="Yoshikawa S."/>
            <person name="Yamada K."/>
            <person name="Nakamura Y."/>
            <person name="Ichinomiya M."/>
            <person name="Sato N."/>
            <person name="Blanc-Mathieu R."/>
            <person name="Endo H."/>
            <person name="Kuwata A."/>
            <person name="Ogata H."/>
        </authorList>
    </citation>
    <scope>NUCLEOTIDE SEQUENCE [LARGE SCALE GENOMIC DNA]</scope>
</reference>
<accession>A0A9W7GAD9</accession>
<dbReference type="EMBL" id="BRYA01000096">
    <property type="protein sequence ID" value="GMI39029.1"/>
    <property type="molecule type" value="Genomic_DNA"/>
</dbReference>
<feature type="chain" id="PRO_5040868728" evidence="2">
    <location>
        <begin position="20"/>
        <end position="268"/>
    </location>
</feature>
<organism evidence="3 4">
    <name type="scientific">Triparma columacea</name>
    <dbReference type="NCBI Taxonomy" id="722753"/>
    <lineage>
        <taxon>Eukaryota</taxon>
        <taxon>Sar</taxon>
        <taxon>Stramenopiles</taxon>
        <taxon>Ochrophyta</taxon>
        <taxon>Bolidophyceae</taxon>
        <taxon>Parmales</taxon>
        <taxon>Triparmaceae</taxon>
        <taxon>Triparma</taxon>
    </lineage>
</organism>
<protein>
    <submittedName>
        <fullName evidence="3">Uncharacterized protein</fullName>
    </submittedName>
</protein>
<dbReference type="Proteomes" id="UP001165065">
    <property type="component" value="Unassembled WGS sequence"/>
</dbReference>
<dbReference type="OrthoDB" id="192718at2759"/>
<name>A0A9W7GAD9_9STRA</name>
<feature type="compositionally biased region" description="Basic and acidic residues" evidence="1">
    <location>
        <begin position="247"/>
        <end position="259"/>
    </location>
</feature>
<comment type="caution">
    <text evidence="3">The sequence shown here is derived from an EMBL/GenBank/DDBJ whole genome shotgun (WGS) entry which is preliminary data.</text>
</comment>
<evidence type="ECO:0000313" key="3">
    <source>
        <dbReference type="EMBL" id="GMI39029.1"/>
    </source>
</evidence>
<evidence type="ECO:0000313" key="4">
    <source>
        <dbReference type="Proteomes" id="UP001165065"/>
    </source>
</evidence>
<feature type="region of interest" description="Disordered" evidence="1">
    <location>
        <begin position="246"/>
        <end position="268"/>
    </location>
</feature>